<dbReference type="SUPFAM" id="SSF55681">
    <property type="entry name" value="Class II aaRS and biotin synthetases"/>
    <property type="match status" value="1"/>
</dbReference>
<name>A0A2M8KU62_9BACT</name>
<dbReference type="Pfam" id="PF07973">
    <property type="entry name" value="tRNA_SAD"/>
    <property type="match status" value="1"/>
</dbReference>
<dbReference type="Gene3D" id="3.30.54.20">
    <property type="match status" value="1"/>
</dbReference>
<keyword evidence="7" id="KW-0694">RNA-binding</keyword>
<reference evidence="12" key="1">
    <citation type="submission" date="2017-09" db="EMBL/GenBank/DDBJ databases">
        <title>Depth-based differentiation of microbial function through sediment-hosted aquifers and enrichment of novel symbionts in the deep terrestrial subsurface.</title>
        <authorList>
            <person name="Probst A.J."/>
            <person name="Ladd B."/>
            <person name="Jarett J.K."/>
            <person name="Geller-Mcgrath D.E."/>
            <person name="Sieber C.M.K."/>
            <person name="Emerson J.B."/>
            <person name="Anantharaman K."/>
            <person name="Thomas B.C."/>
            <person name="Malmstrom R."/>
            <person name="Stieglmeier M."/>
            <person name="Klingl A."/>
            <person name="Woyke T."/>
            <person name="Ryan C.M."/>
            <person name="Banfield J.F."/>
        </authorList>
    </citation>
    <scope>NUCLEOTIDE SEQUENCE [LARGE SCALE GENOMIC DNA]</scope>
</reference>
<dbReference type="SUPFAM" id="SSF55186">
    <property type="entry name" value="ThrRS/AlaRS common domain"/>
    <property type="match status" value="1"/>
</dbReference>
<dbReference type="PRINTS" id="PR00980">
    <property type="entry name" value="TRNASYNTHALA"/>
</dbReference>
<dbReference type="GO" id="GO:0006419">
    <property type="term" value="P:alanyl-tRNA aminoacylation"/>
    <property type="evidence" value="ECO:0007669"/>
    <property type="project" value="InterPro"/>
</dbReference>
<keyword evidence="9" id="KW-0030">Aminoacyl-tRNA synthetase</keyword>
<dbReference type="GO" id="GO:0002161">
    <property type="term" value="F:aminoacyl-tRNA deacylase activity"/>
    <property type="evidence" value="ECO:0007669"/>
    <property type="project" value="TreeGrafter"/>
</dbReference>
<dbReference type="PROSITE" id="PS50860">
    <property type="entry name" value="AA_TRNA_LIGASE_II_ALA"/>
    <property type="match status" value="1"/>
</dbReference>
<evidence type="ECO:0000256" key="2">
    <source>
        <dbReference type="ARBA" id="ARBA00013168"/>
    </source>
</evidence>
<dbReference type="InterPro" id="IPR045864">
    <property type="entry name" value="aa-tRNA-synth_II/BPL/LPL"/>
</dbReference>
<accession>A0A2M8KU62</accession>
<sequence length="608" mass="70338">MTSQEILEKYLARYKKHGHKEIPNMNLVPEGDSTLLFVNSGMFPLVPYLSGESHPLGKRLVNVQRSVRFSDIDEVGDNRHTTAFHMMGNWSLGDYFKAEQLPWIYHYFIEDLGLDSHRLYATVFEGDEYAPKDTESIEIIKKVFNQYGIDAKEGVRIFAYGRNDNWWQRADAPGELGGPSSEMFYYLGKDGNGEGKDPSQFQNEFLEIGNNVFMQYRKNDLKGWDELPQKNVDFGGGLERIALVVQKKHDIFETDNFYPIIQKLEELTGNKYLQDEDVTRAMRIIADHMRAATFLAMDGVVPSNKDQGYILRRYLRRMVRFARKLNINNNLAALLVPTIAQMLVWLYPDLAKKQEGITQLFIEEEERFHNALAKGETELRRQLQRIDTNNATALVELAFRLYQSYGYPPEFFMEEMQEQNLTANSKQFMQQYQHFVTRHQETSRKGAEQKFKGGLADHTEQVVRYHTATHLLHMALRQILGKHVEQYGSNITKDRLRFDFSHADKLNEDQIKQVESIINEAIKQKLPVNFVMLSKEEAGKSGALHFFKDKYGEQVKVYYIGNSLETAVSKEYCGGPHVKNLSELSPTLTIFKQESVGKGVRRVYARLR</sequence>
<dbReference type="Gene3D" id="3.30.930.10">
    <property type="entry name" value="Bira Bifunctional Protein, Domain 2"/>
    <property type="match status" value="1"/>
</dbReference>
<evidence type="ECO:0000256" key="5">
    <source>
        <dbReference type="ARBA" id="ARBA00022741"/>
    </source>
</evidence>
<dbReference type="GO" id="GO:0000049">
    <property type="term" value="F:tRNA binding"/>
    <property type="evidence" value="ECO:0007669"/>
    <property type="project" value="UniProtKB-KW"/>
</dbReference>
<dbReference type="Proteomes" id="UP000231569">
    <property type="component" value="Unassembled WGS sequence"/>
</dbReference>
<dbReference type="InterPro" id="IPR018162">
    <property type="entry name" value="Ala-tRNA-ligase_IIc_anticod-bd"/>
</dbReference>
<dbReference type="SMART" id="SM00863">
    <property type="entry name" value="tRNA_SAD"/>
    <property type="match status" value="1"/>
</dbReference>
<keyword evidence="3" id="KW-0820">tRNA-binding</keyword>
<dbReference type="CDD" id="cd00673">
    <property type="entry name" value="AlaRS_core"/>
    <property type="match status" value="1"/>
</dbReference>
<dbReference type="InterPro" id="IPR018163">
    <property type="entry name" value="Thr/Ala-tRNA-synth_IIc_edit"/>
</dbReference>
<dbReference type="AlphaFoldDB" id="A0A2M8KU62"/>
<organism evidence="11 12">
    <name type="scientific">Candidatus Roizmanbacteria bacterium CG10_big_fil_rev_8_21_14_0_10_45_7</name>
    <dbReference type="NCBI Taxonomy" id="1974854"/>
    <lineage>
        <taxon>Bacteria</taxon>
        <taxon>Candidatus Roizmaniibacteriota</taxon>
    </lineage>
</organism>
<dbReference type="NCBIfam" id="NF002436">
    <property type="entry name" value="PRK01584.1"/>
    <property type="match status" value="1"/>
</dbReference>
<dbReference type="InterPro" id="IPR018164">
    <property type="entry name" value="Ala-tRNA-synth_IIc_N"/>
</dbReference>
<evidence type="ECO:0000256" key="3">
    <source>
        <dbReference type="ARBA" id="ARBA00022555"/>
    </source>
</evidence>
<evidence type="ECO:0000256" key="4">
    <source>
        <dbReference type="ARBA" id="ARBA00022598"/>
    </source>
</evidence>
<evidence type="ECO:0000256" key="8">
    <source>
        <dbReference type="ARBA" id="ARBA00022917"/>
    </source>
</evidence>
<dbReference type="PANTHER" id="PTHR11777">
    <property type="entry name" value="ALANYL-TRNA SYNTHETASE"/>
    <property type="match status" value="1"/>
</dbReference>
<dbReference type="EC" id="6.1.1.7" evidence="2"/>
<dbReference type="GO" id="GO:0004813">
    <property type="term" value="F:alanine-tRNA ligase activity"/>
    <property type="evidence" value="ECO:0007669"/>
    <property type="project" value="UniProtKB-EC"/>
</dbReference>
<dbReference type="Gene3D" id="3.30.980.10">
    <property type="entry name" value="Threonyl-trna Synthetase, Chain A, domain 2"/>
    <property type="match status" value="1"/>
</dbReference>
<evidence type="ECO:0000313" key="12">
    <source>
        <dbReference type="Proteomes" id="UP000231569"/>
    </source>
</evidence>
<evidence type="ECO:0000256" key="6">
    <source>
        <dbReference type="ARBA" id="ARBA00022840"/>
    </source>
</evidence>
<evidence type="ECO:0000256" key="9">
    <source>
        <dbReference type="ARBA" id="ARBA00023146"/>
    </source>
</evidence>
<dbReference type="FunFam" id="3.30.980.10:FF:000004">
    <property type="entry name" value="Alanine--tRNA ligase, cytoplasmic"/>
    <property type="match status" value="1"/>
</dbReference>
<dbReference type="GO" id="GO:0005524">
    <property type="term" value="F:ATP binding"/>
    <property type="evidence" value="ECO:0007669"/>
    <property type="project" value="UniProtKB-KW"/>
</dbReference>
<keyword evidence="6" id="KW-0067">ATP-binding</keyword>
<evidence type="ECO:0000256" key="7">
    <source>
        <dbReference type="ARBA" id="ARBA00022884"/>
    </source>
</evidence>
<dbReference type="InterPro" id="IPR012947">
    <property type="entry name" value="tRNA_SAD"/>
</dbReference>
<keyword evidence="8" id="KW-0648">Protein biosynthesis</keyword>
<dbReference type="InterPro" id="IPR018165">
    <property type="entry name" value="Ala-tRNA-synth_IIc_core"/>
</dbReference>
<dbReference type="SUPFAM" id="SSF101353">
    <property type="entry name" value="Putative anticodon-binding domain of alanyl-tRNA synthetase (AlaRS)"/>
    <property type="match status" value="1"/>
</dbReference>
<comment type="caution">
    <text evidence="11">The sequence shown here is derived from an EMBL/GenBank/DDBJ whole genome shotgun (WGS) entry which is preliminary data.</text>
</comment>
<evidence type="ECO:0000259" key="10">
    <source>
        <dbReference type="PROSITE" id="PS50860"/>
    </source>
</evidence>
<protein>
    <recommendedName>
        <fullName evidence="2">alanine--tRNA ligase</fullName>
        <ecNumber evidence="2">6.1.1.7</ecNumber>
    </recommendedName>
</protein>
<gene>
    <name evidence="11" type="ORF">COU89_03375</name>
</gene>
<comment type="similarity">
    <text evidence="1">Belongs to the class-II aminoacyl-tRNA synthetase family.</text>
</comment>
<dbReference type="EMBL" id="PFEE01000069">
    <property type="protein sequence ID" value="PJE63439.1"/>
    <property type="molecule type" value="Genomic_DNA"/>
</dbReference>
<keyword evidence="5" id="KW-0547">Nucleotide-binding</keyword>
<evidence type="ECO:0000256" key="1">
    <source>
        <dbReference type="ARBA" id="ARBA00008226"/>
    </source>
</evidence>
<dbReference type="InterPro" id="IPR002318">
    <property type="entry name" value="Ala-tRNA-lgiase_IIc"/>
</dbReference>
<dbReference type="GO" id="GO:0005737">
    <property type="term" value="C:cytoplasm"/>
    <property type="evidence" value="ECO:0007669"/>
    <property type="project" value="InterPro"/>
</dbReference>
<keyword evidence="4 11" id="KW-0436">Ligase</keyword>
<evidence type="ECO:0000313" key="11">
    <source>
        <dbReference type="EMBL" id="PJE63439.1"/>
    </source>
</evidence>
<dbReference type="Pfam" id="PF01411">
    <property type="entry name" value="tRNA-synt_2c"/>
    <property type="match status" value="1"/>
</dbReference>
<proteinExistence type="inferred from homology"/>
<feature type="domain" description="Alanyl-transfer RNA synthetases family profile" evidence="10">
    <location>
        <begin position="1"/>
        <end position="608"/>
    </location>
</feature>
<dbReference type="InterPro" id="IPR050058">
    <property type="entry name" value="Ala-tRNA_ligase"/>
</dbReference>
<dbReference type="PANTHER" id="PTHR11777:SF9">
    <property type="entry name" value="ALANINE--TRNA LIGASE, CYTOPLASMIC"/>
    <property type="match status" value="1"/>
</dbReference>